<dbReference type="GO" id="GO:0008142">
    <property type="term" value="F:oxysterol binding"/>
    <property type="evidence" value="ECO:0007669"/>
    <property type="project" value="TreeGrafter"/>
</dbReference>
<organism evidence="4 5">
    <name type="scientific">Rhizodiscina lignyota</name>
    <dbReference type="NCBI Taxonomy" id="1504668"/>
    <lineage>
        <taxon>Eukaryota</taxon>
        <taxon>Fungi</taxon>
        <taxon>Dikarya</taxon>
        <taxon>Ascomycota</taxon>
        <taxon>Pezizomycotina</taxon>
        <taxon>Dothideomycetes</taxon>
        <taxon>Pleosporomycetidae</taxon>
        <taxon>Aulographales</taxon>
        <taxon>Rhizodiscinaceae</taxon>
        <taxon>Rhizodiscina</taxon>
    </lineage>
</organism>
<dbReference type="PROSITE" id="PS01013">
    <property type="entry name" value="OSBP"/>
    <property type="match status" value="1"/>
</dbReference>
<dbReference type="InterPro" id="IPR018494">
    <property type="entry name" value="Oxysterol-bd_CS"/>
</dbReference>
<dbReference type="InterPro" id="IPR037239">
    <property type="entry name" value="OSBP_sf"/>
</dbReference>
<comment type="similarity">
    <text evidence="1 2">Belongs to the OSBP family.</text>
</comment>
<feature type="compositionally biased region" description="Basic and acidic residues" evidence="3">
    <location>
        <begin position="376"/>
        <end position="390"/>
    </location>
</feature>
<dbReference type="AlphaFoldDB" id="A0A9P4M4X9"/>
<dbReference type="Gene3D" id="6.10.250.1430">
    <property type="match status" value="1"/>
</dbReference>
<dbReference type="FunFam" id="1.10.287.2720:FF:000003">
    <property type="entry name" value="Oxysterol binding protein"/>
    <property type="match status" value="1"/>
</dbReference>
<dbReference type="GO" id="GO:0016020">
    <property type="term" value="C:membrane"/>
    <property type="evidence" value="ECO:0007669"/>
    <property type="project" value="TreeGrafter"/>
</dbReference>
<dbReference type="GO" id="GO:0120009">
    <property type="term" value="P:intermembrane lipid transfer"/>
    <property type="evidence" value="ECO:0007669"/>
    <property type="project" value="UniProtKB-ARBA"/>
</dbReference>
<gene>
    <name evidence="4" type="ORF">NA57DRAFT_66968</name>
</gene>
<accession>A0A9P4M4X9</accession>
<name>A0A9P4M4X9_9PEZI</name>
<dbReference type="InterPro" id="IPR000648">
    <property type="entry name" value="Oxysterol-bd"/>
</dbReference>
<comment type="caution">
    <text evidence="4">The sequence shown here is derived from an EMBL/GenBank/DDBJ whole genome shotgun (WGS) entry which is preliminary data.</text>
</comment>
<dbReference type="Gene3D" id="2.40.160.120">
    <property type="match status" value="1"/>
</dbReference>
<dbReference type="GO" id="GO:0005829">
    <property type="term" value="C:cytosol"/>
    <property type="evidence" value="ECO:0007669"/>
    <property type="project" value="TreeGrafter"/>
</dbReference>
<dbReference type="PANTHER" id="PTHR10972:SF184">
    <property type="entry name" value="OXYSTEROL-BINDING PROTEIN HOMOLOG 4-RELATED"/>
    <property type="match status" value="1"/>
</dbReference>
<feature type="region of interest" description="Disordered" evidence="3">
    <location>
        <begin position="365"/>
        <end position="390"/>
    </location>
</feature>
<protein>
    <submittedName>
        <fullName evidence="4">Oxysterol binding protein-like protein</fullName>
    </submittedName>
</protein>
<dbReference type="PANTHER" id="PTHR10972">
    <property type="entry name" value="OXYSTEROL-BINDING PROTEIN-RELATED"/>
    <property type="match status" value="1"/>
</dbReference>
<dbReference type="Gene3D" id="1.10.287.2720">
    <property type="match status" value="1"/>
</dbReference>
<keyword evidence="5" id="KW-1185">Reference proteome</keyword>
<dbReference type="SUPFAM" id="SSF144000">
    <property type="entry name" value="Oxysterol-binding protein-like"/>
    <property type="match status" value="1"/>
</dbReference>
<evidence type="ECO:0000256" key="3">
    <source>
        <dbReference type="SAM" id="MobiDB-lite"/>
    </source>
</evidence>
<sequence>MSNKEEAAAVPPAQKATWGSFLKSIASFNGDLSAMTAPAFILSGKSLVEYSSYWTEHPSLFVAPAKEEDPAKRAMLVLKWFLSTLKQQYSSRSEQLGTEKKPLNPFLGELFMGKWEDDAGETRLVSEQVSHHPPVTAYCIWNNKHGVRLQGYNGQKASFARTIYVKQVGHAVLHIDGFNEDYLITLPALHIDGLITGSPYVELESRSFIVSSSGFTAKIDYSGKGWLSGKKNTFSAILYPSDKEKDVLYKAEGQWSDSFFIKDSSKNVIETHDPKKTKVTPLIVAPTEQQDELESRRAWAKVANAIEAGDLDRVSREKSIIENHQRDLRKKERDENREWGRRFFTRIDKNLVFETLAEKIGESIGSDKTSGIWNFDSEKAQNAKPPFRAE</sequence>
<dbReference type="Pfam" id="PF01237">
    <property type="entry name" value="Oxysterol_BP"/>
    <property type="match status" value="1"/>
</dbReference>
<dbReference type="Proteomes" id="UP000799772">
    <property type="component" value="Unassembled WGS sequence"/>
</dbReference>
<dbReference type="Gene3D" id="3.30.70.3490">
    <property type="match status" value="1"/>
</dbReference>
<evidence type="ECO:0000256" key="1">
    <source>
        <dbReference type="ARBA" id="ARBA00008842"/>
    </source>
</evidence>
<dbReference type="EMBL" id="ML978128">
    <property type="protein sequence ID" value="KAF2097408.1"/>
    <property type="molecule type" value="Genomic_DNA"/>
</dbReference>
<evidence type="ECO:0000313" key="4">
    <source>
        <dbReference type="EMBL" id="KAF2097408.1"/>
    </source>
</evidence>
<evidence type="ECO:0000313" key="5">
    <source>
        <dbReference type="Proteomes" id="UP000799772"/>
    </source>
</evidence>
<dbReference type="OrthoDB" id="14833at2759"/>
<evidence type="ECO:0000256" key="2">
    <source>
        <dbReference type="RuleBase" id="RU003844"/>
    </source>
</evidence>
<proteinExistence type="inferred from homology"/>
<reference evidence="4" key="1">
    <citation type="journal article" date="2020" name="Stud. Mycol.">
        <title>101 Dothideomycetes genomes: a test case for predicting lifestyles and emergence of pathogens.</title>
        <authorList>
            <person name="Haridas S."/>
            <person name="Albert R."/>
            <person name="Binder M."/>
            <person name="Bloem J."/>
            <person name="Labutti K."/>
            <person name="Salamov A."/>
            <person name="Andreopoulos B."/>
            <person name="Baker S."/>
            <person name="Barry K."/>
            <person name="Bills G."/>
            <person name="Bluhm B."/>
            <person name="Cannon C."/>
            <person name="Castanera R."/>
            <person name="Culley D."/>
            <person name="Daum C."/>
            <person name="Ezra D."/>
            <person name="Gonzalez J."/>
            <person name="Henrissat B."/>
            <person name="Kuo A."/>
            <person name="Liang C."/>
            <person name="Lipzen A."/>
            <person name="Lutzoni F."/>
            <person name="Magnuson J."/>
            <person name="Mondo S."/>
            <person name="Nolan M."/>
            <person name="Ohm R."/>
            <person name="Pangilinan J."/>
            <person name="Park H.-J."/>
            <person name="Ramirez L."/>
            <person name="Alfaro M."/>
            <person name="Sun H."/>
            <person name="Tritt A."/>
            <person name="Yoshinaga Y."/>
            <person name="Zwiers L.-H."/>
            <person name="Turgeon B."/>
            <person name="Goodwin S."/>
            <person name="Spatafora J."/>
            <person name="Crous P."/>
            <person name="Grigoriev I."/>
        </authorList>
    </citation>
    <scope>NUCLEOTIDE SEQUENCE</scope>
    <source>
        <strain evidence="4">CBS 133067</strain>
    </source>
</reference>
<dbReference type="FunFam" id="2.40.160.120:FF:000010">
    <property type="entry name" value="Oxysterol-binding protein homolog 4"/>
    <property type="match status" value="1"/>
</dbReference>